<feature type="transmembrane region" description="Helical" evidence="1">
    <location>
        <begin position="12"/>
        <end position="33"/>
    </location>
</feature>
<keyword evidence="3" id="KW-1185">Reference proteome</keyword>
<keyword evidence="1" id="KW-0812">Transmembrane</keyword>
<dbReference type="InParanoid" id="M1YUJ6"/>
<evidence type="ECO:0000313" key="3">
    <source>
        <dbReference type="Proteomes" id="UP000011704"/>
    </source>
</evidence>
<keyword evidence="1" id="KW-1133">Transmembrane helix</keyword>
<dbReference type="AlphaFoldDB" id="M1YUJ6"/>
<dbReference type="HOGENOM" id="CLU_2118457_0_0_0"/>
<protein>
    <recommendedName>
        <fullName evidence="4">Integral membrane protein</fullName>
    </recommendedName>
</protein>
<accession>M1YUJ6</accession>
<dbReference type="EMBL" id="CAQJ01000002">
    <property type="protein sequence ID" value="CCQ89263.1"/>
    <property type="molecule type" value="Genomic_DNA"/>
</dbReference>
<evidence type="ECO:0008006" key="4">
    <source>
        <dbReference type="Google" id="ProtNLM"/>
    </source>
</evidence>
<organism evidence="2 3">
    <name type="scientific">Nitrospina gracilis (strain 3/211)</name>
    <dbReference type="NCBI Taxonomy" id="1266370"/>
    <lineage>
        <taxon>Bacteria</taxon>
        <taxon>Pseudomonadati</taxon>
        <taxon>Nitrospinota/Tectimicrobiota group</taxon>
        <taxon>Nitrospinota</taxon>
        <taxon>Nitrospinia</taxon>
        <taxon>Nitrospinales</taxon>
        <taxon>Nitrospinaceae</taxon>
        <taxon>Nitrospina</taxon>
    </lineage>
</organism>
<keyword evidence="1" id="KW-0472">Membrane</keyword>
<feature type="transmembrane region" description="Helical" evidence="1">
    <location>
        <begin position="45"/>
        <end position="64"/>
    </location>
</feature>
<evidence type="ECO:0000256" key="1">
    <source>
        <dbReference type="SAM" id="Phobius"/>
    </source>
</evidence>
<sequence>MIDQVQASPSLIWVAATICLHIINVFVGLSLGFQKKTPSLVRTHLLVYIAVLFGLGSYLVINAIHGENTIWDYLVALYFITIIPMSRKWDVVLHAGVTVMGLIFLPMLILLQII</sequence>
<dbReference type="Proteomes" id="UP000011704">
    <property type="component" value="Unassembled WGS sequence"/>
</dbReference>
<comment type="caution">
    <text evidence="2">The sequence shown here is derived from an EMBL/GenBank/DDBJ whole genome shotgun (WGS) entry which is preliminary data.</text>
</comment>
<evidence type="ECO:0000313" key="2">
    <source>
        <dbReference type="EMBL" id="CCQ89263.1"/>
    </source>
</evidence>
<reference evidence="2 3" key="1">
    <citation type="journal article" date="2013" name="Front. Microbiol.">
        <title>The genome of Nitrospina gracilis illuminates the metabolism and evolution of the major marine nitrite oxidizer.</title>
        <authorList>
            <person name="Luecker S."/>
            <person name="Nowka B."/>
            <person name="Rattei T."/>
            <person name="Spieck E."/>
            <person name="and Daims H."/>
        </authorList>
    </citation>
    <scope>NUCLEOTIDE SEQUENCE [LARGE SCALE GENOMIC DNA]</scope>
    <source>
        <strain evidence="2 3">3/211</strain>
    </source>
</reference>
<name>M1YUJ6_NITG3</name>
<feature type="transmembrane region" description="Helical" evidence="1">
    <location>
        <begin position="70"/>
        <end position="86"/>
    </location>
</feature>
<proteinExistence type="predicted"/>
<feature type="transmembrane region" description="Helical" evidence="1">
    <location>
        <begin position="91"/>
        <end position="113"/>
    </location>
</feature>
<gene>
    <name evidence="2" type="ORF">NITGR_100068</name>
</gene>